<organism evidence="1 2">
    <name type="scientific">Armillaria borealis</name>
    <dbReference type="NCBI Taxonomy" id="47425"/>
    <lineage>
        <taxon>Eukaryota</taxon>
        <taxon>Fungi</taxon>
        <taxon>Dikarya</taxon>
        <taxon>Basidiomycota</taxon>
        <taxon>Agaricomycotina</taxon>
        <taxon>Agaricomycetes</taxon>
        <taxon>Agaricomycetidae</taxon>
        <taxon>Agaricales</taxon>
        <taxon>Marasmiineae</taxon>
        <taxon>Physalacriaceae</taxon>
        <taxon>Armillaria</taxon>
    </lineage>
</organism>
<gene>
    <name evidence="1" type="ORF">EV421DRAFT_1715009</name>
</gene>
<dbReference type="Proteomes" id="UP001175226">
    <property type="component" value="Unassembled WGS sequence"/>
</dbReference>
<accession>A0AA39J936</accession>
<evidence type="ECO:0000313" key="1">
    <source>
        <dbReference type="EMBL" id="KAK0437486.1"/>
    </source>
</evidence>
<protein>
    <submittedName>
        <fullName evidence="1">Uncharacterized protein</fullName>
    </submittedName>
</protein>
<name>A0AA39J936_9AGAR</name>
<reference evidence="1" key="1">
    <citation type="submission" date="2023-06" db="EMBL/GenBank/DDBJ databases">
        <authorList>
            <consortium name="Lawrence Berkeley National Laboratory"/>
            <person name="Ahrendt S."/>
            <person name="Sahu N."/>
            <person name="Indic B."/>
            <person name="Wong-Bajracharya J."/>
            <person name="Merenyi Z."/>
            <person name="Ke H.-M."/>
            <person name="Monk M."/>
            <person name="Kocsube S."/>
            <person name="Drula E."/>
            <person name="Lipzen A."/>
            <person name="Balint B."/>
            <person name="Henrissat B."/>
            <person name="Andreopoulos B."/>
            <person name="Martin F.M."/>
            <person name="Harder C.B."/>
            <person name="Rigling D."/>
            <person name="Ford K.L."/>
            <person name="Foster G.D."/>
            <person name="Pangilinan J."/>
            <person name="Papanicolaou A."/>
            <person name="Barry K."/>
            <person name="LaButti K."/>
            <person name="Viragh M."/>
            <person name="Koriabine M."/>
            <person name="Yan M."/>
            <person name="Riley R."/>
            <person name="Champramary S."/>
            <person name="Plett K.L."/>
            <person name="Tsai I.J."/>
            <person name="Slot J."/>
            <person name="Sipos G."/>
            <person name="Plett J."/>
            <person name="Nagy L.G."/>
            <person name="Grigoriev I.V."/>
        </authorList>
    </citation>
    <scope>NUCLEOTIDE SEQUENCE</scope>
    <source>
        <strain evidence="1">FPL87.14</strain>
    </source>
</reference>
<dbReference type="AlphaFoldDB" id="A0AA39J936"/>
<proteinExistence type="predicted"/>
<sequence length="142" mass="16421">MSWWCFPFEQLIGILQKTHTNNHVGGDLEKTILQSFLRGANLHRHLNRPNCPQLIQQFKILFDKALPPKNQQETMFAADPPSVRQLLHAYYTYHRVTFSCQSTHLRGSLIAYYLTTKPQDLMVGSIQEIKTKSGQVLFAIKH</sequence>
<dbReference type="EMBL" id="JAUEPT010000048">
    <property type="protein sequence ID" value="KAK0437486.1"/>
    <property type="molecule type" value="Genomic_DNA"/>
</dbReference>
<comment type="caution">
    <text evidence="1">The sequence shown here is derived from an EMBL/GenBank/DDBJ whole genome shotgun (WGS) entry which is preliminary data.</text>
</comment>
<keyword evidence="2" id="KW-1185">Reference proteome</keyword>
<evidence type="ECO:0000313" key="2">
    <source>
        <dbReference type="Proteomes" id="UP001175226"/>
    </source>
</evidence>